<sequence>MNNGYFFPPFAPPGYATQPQMFRQHQDAEQSENESDCEQSDSDEPSPAESKKLAQLERRLAELESQKASENVTSKLKDLSLKDDPLPKDSFAEAMRRKPKPAYVPVIKTPMGRANALKTLRDQTSKPYKGQKIPGTIEEEIEHWVFTEPGVSGKADLCLHYYKPPRKPKKGKGVGVAPKSAYALQAGCTKIARGGKCFHQHSIIVCPEETLRWVTFEKLESLLRISFDIMRAQKITALDFDEELKELQSRWRNVHGVIVETEAPTKPLTVPRSKQQEEADRLNQVRDKPLRDYDRGLGNDEFITDAEKVKEERLIERLLSRIRCSVELADDPEAADDGYKAHDELCARCTDPVNKLSYIAKTGLYYIRFELKAIREKAKEVLRENEAAP</sequence>
<dbReference type="EMBL" id="CP042185">
    <property type="protein sequence ID" value="QDS67700.1"/>
    <property type="molecule type" value="Genomic_DNA"/>
</dbReference>
<protein>
    <submittedName>
        <fullName evidence="2">Uncharacterized protein</fullName>
    </submittedName>
</protein>
<feature type="compositionally biased region" description="Acidic residues" evidence="1">
    <location>
        <begin position="29"/>
        <end position="46"/>
    </location>
</feature>
<dbReference type="Proteomes" id="UP000316270">
    <property type="component" value="Chromosome 1"/>
</dbReference>
<organism evidence="2 3">
    <name type="scientific">Venturia effusa</name>
    <dbReference type="NCBI Taxonomy" id="50376"/>
    <lineage>
        <taxon>Eukaryota</taxon>
        <taxon>Fungi</taxon>
        <taxon>Dikarya</taxon>
        <taxon>Ascomycota</taxon>
        <taxon>Pezizomycotina</taxon>
        <taxon>Dothideomycetes</taxon>
        <taxon>Pleosporomycetidae</taxon>
        <taxon>Venturiales</taxon>
        <taxon>Venturiaceae</taxon>
        <taxon>Venturia</taxon>
    </lineage>
</organism>
<feature type="region of interest" description="Disordered" evidence="1">
    <location>
        <begin position="1"/>
        <end position="87"/>
    </location>
</feature>
<feature type="compositionally biased region" description="Low complexity" evidence="1">
    <location>
        <begin position="1"/>
        <end position="16"/>
    </location>
</feature>
<proteinExistence type="predicted"/>
<evidence type="ECO:0000313" key="2">
    <source>
        <dbReference type="EMBL" id="QDS67700.1"/>
    </source>
</evidence>
<name>A0A517KWD2_9PEZI</name>
<accession>A0A517KWD2</accession>
<reference evidence="2 3" key="1">
    <citation type="submission" date="2019-07" db="EMBL/GenBank/DDBJ databases">
        <title>Finished genome of Venturia effusa.</title>
        <authorList>
            <person name="Young C.A."/>
            <person name="Cox M.P."/>
            <person name="Ganley A.R.D."/>
            <person name="David W.J."/>
        </authorList>
    </citation>
    <scope>NUCLEOTIDE SEQUENCE [LARGE SCALE GENOMIC DNA]</scope>
    <source>
        <strain evidence="3">albino</strain>
    </source>
</reference>
<dbReference type="OrthoDB" id="10611927at2759"/>
<dbReference type="AlphaFoldDB" id="A0A517KWD2"/>
<keyword evidence="3" id="KW-1185">Reference proteome</keyword>
<gene>
    <name evidence="2" type="ORF">FKW77_005487</name>
</gene>
<feature type="compositionally biased region" description="Basic and acidic residues" evidence="1">
    <location>
        <begin position="49"/>
        <end position="67"/>
    </location>
</feature>
<evidence type="ECO:0000313" key="3">
    <source>
        <dbReference type="Proteomes" id="UP000316270"/>
    </source>
</evidence>
<evidence type="ECO:0000256" key="1">
    <source>
        <dbReference type="SAM" id="MobiDB-lite"/>
    </source>
</evidence>
<feature type="compositionally biased region" description="Basic and acidic residues" evidence="1">
    <location>
        <begin position="75"/>
        <end position="87"/>
    </location>
</feature>